<name>A0A5N5QKA0_9AGAM</name>
<feature type="transmembrane region" description="Helical" evidence="2">
    <location>
        <begin position="115"/>
        <end position="135"/>
    </location>
</feature>
<dbReference type="Proteomes" id="UP000383932">
    <property type="component" value="Unassembled WGS sequence"/>
</dbReference>
<gene>
    <name evidence="3" type="ORF">CTheo_4380</name>
</gene>
<organism evidence="3 4">
    <name type="scientific">Ceratobasidium theobromae</name>
    <dbReference type="NCBI Taxonomy" id="1582974"/>
    <lineage>
        <taxon>Eukaryota</taxon>
        <taxon>Fungi</taxon>
        <taxon>Dikarya</taxon>
        <taxon>Basidiomycota</taxon>
        <taxon>Agaricomycotina</taxon>
        <taxon>Agaricomycetes</taxon>
        <taxon>Cantharellales</taxon>
        <taxon>Ceratobasidiaceae</taxon>
        <taxon>Ceratobasidium</taxon>
    </lineage>
</organism>
<comment type="caution">
    <text evidence="3">The sequence shown here is derived from an EMBL/GenBank/DDBJ whole genome shotgun (WGS) entry which is preliminary data.</text>
</comment>
<dbReference type="AlphaFoldDB" id="A0A5N5QKA0"/>
<keyword evidence="2" id="KW-0472">Membrane</keyword>
<evidence type="ECO:0000313" key="4">
    <source>
        <dbReference type="Proteomes" id="UP000383932"/>
    </source>
</evidence>
<keyword evidence="2" id="KW-1133">Transmembrane helix</keyword>
<feature type="compositionally biased region" description="Basic residues" evidence="1">
    <location>
        <begin position="371"/>
        <end position="380"/>
    </location>
</feature>
<reference evidence="3 4" key="1">
    <citation type="journal article" date="2019" name="Fungal Biol. Biotechnol.">
        <title>Draft genome sequence of fastidious pathogen Ceratobasidium theobromae, which causes vascular-streak dieback in Theobroma cacao.</title>
        <authorList>
            <person name="Ali S.S."/>
            <person name="Asman A."/>
            <person name="Shao J."/>
            <person name="Firmansyah A.P."/>
            <person name="Susilo A.W."/>
            <person name="Rosmana A."/>
            <person name="McMahon P."/>
            <person name="Junaid M."/>
            <person name="Guest D."/>
            <person name="Kheng T.Y."/>
            <person name="Meinhardt L.W."/>
            <person name="Bailey B.A."/>
        </authorList>
    </citation>
    <scope>NUCLEOTIDE SEQUENCE [LARGE SCALE GENOMIC DNA]</scope>
    <source>
        <strain evidence="3 4">CT2</strain>
    </source>
</reference>
<feature type="region of interest" description="Disordered" evidence="1">
    <location>
        <begin position="428"/>
        <end position="450"/>
    </location>
</feature>
<dbReference type="EMBL" id="SSOP01000074">
    <property type="protein sequence ID" value="KAB5592172.1"/>
    <property type="molecule type" value="Genomic_DNA"/>
</dbReference>
<evidence type="ECO:0000256" key="1">
    <source>
        <dbReference type="SAM" id="MobiDB-lite"/>
    </source>
</evidence>
<keyword evidence="2" id="KW-0812">Transmembrane</keyword>
<feature type="region of interest" description="Disordered" evidence="1">
    <location>
        <begin position="232"/>
        <end position="262"/>
    </location>
</feature>
<evidence type="ECO:0000313" key="3">
    <source>
        <dbReference type="EMBL" id="KAB5592172.1"/>
    </source>
</evidence>
<protein>
    <recommendedName>
        <fullName evidence="5">Transmembrane protein</fullName>
    </recommendedName>
</protein>
<feature type="compositionally biased region" description="Polar residues" evidence="1">
    <location>
        <begin position="354"/>
        <end position="370"/>
    </location>
</feature>
<keyword evidence="4" id="KW-1185">Reference proteome</keyword>
<proteinExistence type="predicted"/>
<feature type="region of interest" description="Disordered" evidence="1">
    <location>
        <begin position="348"/>
        <end position="388"/>
    </location>
</feature>
<dbReference type="OrthoDB" id="3195746at2759"/>
<feature type="compositionally biased region" description="Low complexity" evidence="1">
    <location>
        <begin position="286"/>
        <end position="302"/>
    </location>
</feature>
<feature type="region of interest" description="Disordered" evidence="1">
    <location>
        <begin position="276"/>
        <end position="302"/>
    </location>
</feature>
<evidence type="ECO:0000256" key="2">
    <source>
        <dbReference type="SAM" id="Phobius"/>
    </source>
</evidence>
<evidence type="ECO:0008006" key="5">
    <source>
        <dbReference type="Google" id="ProtNLM"/>
    </source>
</evidence>
<sequence length="471" mass="49783">MQCGQNDFHLSTKFSAGYCAGNGIVHVENGAIITDVPPVQTATLAPTTTSPASVSPTVVFSTVVVTQYVTVTQPSPMLSATGSAVSPFVSVSSTSDGSTTILSMNSAAAALRSPAAISVYVIIILVITLLIAVYIRQWRRKRRGFGIPTHNRDRSTSFLIDQTSFKRVDIGGVFELVEKPRPAYGDKDKAQLPFDDVLASTKDRHSVAAALAYVPSLAKTIARPPSRNYVVLPGRASSPSSSMGTASVPGSPPGLERSPSVSQAFAAGRERALNNISRHSRGGSSGPSSPASSTSSSSSDMYTAAATTPLPAYTHMSSHQPSAPSPLRVQLDSTRISTIVEEPCTPHLGAVPLATTTPRGSETSTSSRSVRNSKIKKAQRGRPTYATHVRNPRSAETMRQFIFPNRQSLNETEMQITVSEAFCDEVPHPVSSRSQTPNGSLCKGSGGSISSMSGVRSKLHALVGGIKRERD</sequence>
<accession>A0A5N5QKA0</accession>